<comment type="caution">
    <text evidence="2">The sequence shown here is derived from an EMBL/GenBank/DDBJ whole genome shotgun (WGS) entry which is preliminary data.</text>
</comment>
<feature type="domain" description="N-acetyltransferase" evidence="1">
    <location>
        <begin position="12"/>
        <end position="175"/>
    </location>
</feature>
<organism evidence="2 3">
    <name type="scientific">Chelativorans salis</name>
    <dbReference type="NCBI Taxonomy" id="2978478"/>
    <lineage>
        <taxon>Bacteria</taxon>
        <taxon>Pseudomonadati</taxon>
        <taxon>Pseudomonadota</taxon>
        <taxon>Alphaproteobacteria</taxon>
        <taxon>Hyphomicrobiales</taxon>
        <taxon>Phyllobacteriaceae</taxon>
        <taxon>Chelativorans</taxon>
    </lineage>
</organism>
<gene>
    <name evidence="2" type="ORF">N5A92_14110</name>
</gene>
<protein>
    <submittedName>
        <fullName evidence="2">GNAT family N-acetyltransferase</fullName>
    </submittedName>
</protein>
<dbReference type="CDD" id="cd04301">
    <property type="entry name" value="NAT_SF"/>
    <property type="match status" value="1"/>
</dbReference>
<dbReference type="InterPro" id="IPR016181">
    <property type="entry name" value="Acyl_CoA_acyltransferase"/>
</dbReference>
<dbReference type="Pfam" id="PF13302">
    <property type="entry name" value="Acetyltransf_3"/>
    <property type="match status" value="1"/>
</dbReference>
<accession>A0ABT2LRC0</accession>
<dbReference type="PROSITE" id="PS51186">
    <property type="entry name" value="GNAT"/>
    <property type="match status" value="1"/>
</dbReference>
<dbReference type="EMBL" id="JAOCZP010000004">
    <property type="protein sequence ID" value="MCT7376168.1"/>
    <property type="molecule type" value="Genomic_DNA"/>
</dbReference>
<keyword evidence="3" id="KW-1185">Reference proteome</keyword>
<evidence type="ECO:0000313" key="3">
    <source>
        <dbReference type="Proteomes" id="UP001320831"/>
    </source>
</evidence>
<sequence length="175" mass="19945">MSGPPVLETERLLLREHRPEDLDAYHAMWCDPEVVRYVNSGGGALSREQAWDAILRHRGMWAIFGFGFWVIEDKGTGRLIGEVGMQERCRNIQPEIRGTLEAGWVLSPEWHGRGLAREAMGAVIDWCDERFPAKPFTCIINPANERSLKLAEKLGFRILARTSYRDTPNLLLQRG</sequence>
<dbReference type="InterPro" id="IPR000182">
    <property type="entry name" value="GNAT_dom"/>
</dbReference>
<dbReference type="Proteomes" id="UP001320831">
    <property type="component" value="Unassembled WGS sequence"/>
</dbReference>
<dbReference type="InterPro" id="IPR051531">
    <property type="entry name" value="N-acetyltransferase"/>
</dbReference>
<name>A0ABT2LRC0_9HYPH</name>
<proteinExistence type="predicted"/>
<dbReference type="Gene3D" id="3.40.630.30">
    <property type="match status" value="1"/>
</dbReference>
<dbReference type="SUPFAM" id="SSF55729">
    <property type="entry name" value="Acyl-CoA N-acyltransferases (Nat)"/>
    <property type="match status" value="1"/>
</dbReference>
<reference evidence="2 3" key="1">
    <citation type="submission" date="2022-09" db="EMBL/GenBank/DDBJ databases">
        <title>Chelativorans salina sp. nov., a novel slightly halophilic bacterium isolated from a saline lake sediment enrichment.</title>
        <authorList>
            <person name="Gao L."/>
            <person name="Fang B.-Z."/>
            <person name="Li W.-J."/>
        </authorList>
    </citation>
    <scope>NUCLEOTIDE SEQUENCE [LARGE SCALE GENOMIC DNA]</scope>
    <source>
        <strain evidence="2 3">EGI FJ00035</strain>
    </source>
</reference>
<dbReference type="RefSeq" id="WP_260903822.1">
    <property type="nucleotide sequence ID" value="NZ_JAOCZP010000004.1"/>
</dbReference>
<dbReference type="PANTHER" id="PTHR43792">
    <property type="entry name" value="GNAT FAMILY, PUTATIVE (AFU_ORTHOLOGUE AFUA_3G00765)-RELATED-RELATED"/>
    <property type="match status" value="1"/>
</dbReference>
<evidence type="ECO:0000259" key="1">
    <source>
        <dbReference type="PROSITE" id="PS51186"/>
    </source>
</evidence>
<evidence type="ECO:0000313" key="2">
    <source>
        <dbReference type="EMBL" id="MCT7376168.1"/>
    </source>
</evidence>
<dbReference type="PANTHER" id="PTHR43792:SF16">
    <property type="entry name" value="N-ACETYLTRANSFERASE DOMAIN-CONTAINING PROTEIN"/>
    <property type="match status" value="1"/>
</dbReference>